<keyword evidence="3" id="KW-1185">Reference proteome</keyword>
<dbReference type="Gene3D" id="3.40.710.10">
    <property type="entry name" value="DD-peptidase/beta-lactamase superfamily"/>
    <property type="match status" value="1"/>
</dbReference>
<keyword evidence="2" id="KW-0378">Hydrolase</keyword>
<dbReference type="PANTHER" id="PTHR35333:SF3">
    <property type="entry name" value="BETA-LACTAMASE-TYPE TRANSPEPTIDASE FOLD CONTAINING PROTEIN"/>
    <property type="match status" value="1"/>
</dbReference>
<dbReference type="EMBL" id="JBJHZZ010000001">
    <property type="protein sequence ID" value="MFL0245423.1"/>
    <property type="molecule type" value="Genomic_DNA"/>
</dbReference>
<dbReference type="InterPro" id="IPR012338">
    <property type="entry name" value="Beta-lactam/transpept-like"/>
</dbReference>
<organism evidence="2 3">
    <name type="scientific">Candidatus Clostridium stratigraminis</name>
    <dbReference type="NCBI Taxonomy" id="3381661"/>
    <lineage>
        <taxon>Bacteria</taxon>
        <taxon>Bacillati</taxon>
        <taxon>Bacillota</taxon>
        <taxon>Clostridia</taxon>
        <taxon>Eubacteriales</taxon>
        <taxon>Clostridiaceae</taxon>
        <taxon>Clostridium</taxon>
    </lineage>
</organism>
<dbReference type="InterPro" id="IPR000871">
    <property type="entry name" value="Beta-lactam_class-A"/>
</dbReference>
<feature type="domain" description="Beta-lactamase class A catalytic" evidence="1">
    <location>
        <begin position="106"/>
        <end position="302"/>
    </location>
</feature>
<evidence type="ECO:0000313" key="3">
    <source>
        <dbReference type="Proteomes" id="UP001623591"/>
    </source>
</evidence>
<dbReference type="InterPro" id="IPR045155">
    <property type="entry name" value="Beta-lactam_cat"/>
</dbReference>
<evidence type="ECO:0000259" key="1">
    <source>
        <dbReference type="Pfam" id="PF13354"/>
    </source>
</evidence>
<dbReference type="Proteomes" id="UP001623591">
    <property type="component" value="Unassembled WGS sequence"/>
</dbReference>
<evidence type="ECO:0000313" key="2">
    <source>
        <dbReference type="EMBL" id="MFL0245423.1"/>
    </source>
</evidence>
<reference evidence="2 3" key="1">
    <citation type="submission" date="2024-11" db="EMBL/GenBank/DDBJ databases">
        <authorList>
            <person name="Heng Y.C."/>
            <person name="Lim A.C.H."/>
            <person name="Lee J.K.Y."/>
            <person name="Kittelmann S."/>
        </authorList>
    </citation>
    <scope>NUCLEOTIDE SEQUENCE [LARGE SCALE GENOMIC DNA]</scope>
    <source>
        <strain evidence="2 3">WILCCON 0185</strain>
    </source>
</reference>
<dbReference type="PANTHER" id="PTHR35333">
    <property type="entry name" value="BETA-LACTAMASE"/>
    <property type="match status" value="1"/>
</dbReference>
<protein>
    <submittedName>
        <fullName evidence="2">Serine hydrolase</fullName>
    </submittedName>
</protein>
<sequence length="327" mass="37187">MGKIKYLKCLGIYFFIITLIYTQTACSDNKLATDSSSVIKDNVSTSNGQTINETNTNNDDNDIMIMEKKALLVSLNEKSVEFEKMRTELENNIKDYLGKNISKVGLSYYDINSGKEIVINGDKTFLAASTIKVQMNMILDDMIQNGTVKENESIQYTEDSFEEGTGILQSQDLSKPISLSLLSDYSIIYSDNIATNMIIKRINYYNMRNLIDAKLGHATDKSGNFITANDETTLLKQLYENVNNNSYYSKIIDDMKNTEFHDRLDFYLPHNIVAHKVGNYDSYVNDVGIIYTKNPYILSIYTNNLDNANEVIAHISKMIYDSQVNFN</sequence>
<dbReference type="SUPFAM" id="SSF56601">
    <property type="entry name" value="beta-lactamase/transpeptidase-like"/>
    <property type="match status" value="1"/>
</dbReference>
<comment type="caution">
    <text evidence="2">The sequence shown here is derived from an EMBL/GenBank/DDBJ whole genome shotgun (WGS) entry which is preliminary data.</text>
</comment>
<dbReference type="RefSeq" id="WP_406767888.1">
    <property type="nucleotide sequence ID" value="NZ_JBJHZZ010000001.1"/>
</dbReference>
<dbReference type="Pfam" id="PF13354">
    <property type="entry name" value="Beta-lactamase2"/>
    <property type="match status" value="1"/>
</dbReference>
<accession>A0ABW8T0X0</accession>
<proteinExistence type="predicted"/>
<dbReference type="GO" id="GO:0016787">
    <property type="term" value="F:hydrolase activity"/>
    <property type="evidence" value="ECO:0007669"/>
    <property type="project" value="UniProtKB-KW"/>
</dbReference>
<name>A0ABW8T0X0_9CLOT</name>
<gene>
    <name evidence="2" type="ORF">ACJDUG_00350</name>
</gene>